<evidence type="ECO:0008006" key="3">
    <source>
        <dbReference type="Google" id="ProtNLM"/>
    </source>
</evidence>
<name>A0A8K0UKK9_9AGAR</name>
<dbReference type="AlphaFoldDB" id="A0A8K0UKK9"/>
<protein>
    <recommendedName>
        <fullName evidence="3">F-box domain-containing protein</fullName>
    </recommendedName>
</protein>
<keyword evidence="2" id="KW-1185">Reference proteome</keyword>
<accession>A0A8K0UKK9</accession>
<organism evidence="1 2">
    <name type="scientific">Cristinia sonorae</name>
    <dbReference type="NCBI Taxonomy" id="1940300"/>
    <lineage>
        <taxon>Eukaryota</taxon>
        <taxon>Fungi</taxon>
        <taxon>Dikarya</taxon>
        <taxon>Basidiomycota</taxon>
        <taxon>Agaricomycotina</taxon>
        <taxon>Agaricomycetes</taxon>
        <taxon>Agaricomycetidae</taxon>
        <taxon>Agaricales</taxon>
        <taxon>Pleurotineae</taxon>
        <taxon>Stephanosporaceae</taxon>
        <taxon>Cristinia</taxon>
    </lineage>
</organism>
<evidence type="ECO:0000313" key="2">
    <source>
        <dbReference type="Proteomes" id="UP000813824"/>
    </source>
</evidence>
<dbReference type="OrthoDB" id="2745898at2759"/>
<gene>
    <name evidence="1" type="ORF">BXZ70DRAFT_946982</name>
</gene>
<reference evidence="1" key="1">
    <citation type="journal article" date="2021" name="New Phytol.">
        <title>Evolutionary innovations through gain and loss of genes in the ectomycorrhizal Boletales.</title>
        <authorList>
            <person name="Wu G."/>
            <person name="Miyauchi S."/>
            <person name="Morin E."/>
            <person name="Kuo A."/>
            <person name="Drula E."/>
            <person name="Varga T."/>
            <person name="Kohler A."/>
            <person name="Feng B."/>
            <person name="Cao Y."/>
            <person name="Lipzen A."/>
            <person name="Daum C."/>
            <person name="Hundley H."/>
            <person name="Pangilinan J."/>
            <person name="Johnson J."/>
            <person name="Barry K."/>
            <person name="LaButti K."/>
            <person name="Ng V."/>
            <person name="Ahrendt S."/>
            <person name="Min B."/>
            <person name="Choi I.G."/>
            <person name="Park H."/>
            <person name="Plett J.M."/>
            <person name="Magnuson J."/>
            <person name="Spatafora J.W."/>
            <person name="Nagy L.G."/>
            <person name="Henrissat B."/>
            <person name="Grigoriev I.V."/>
            <person name="Yang Z.L."/>
            <person name="Xu J."/>
            <person name="Martin F.M."/>
        </authorList>
    </citation>
    <scope>NUCLEOTIDE SEQUENCE</scope>
    <source>
        <strain evidence="1">KKN 215</strain>
    </source>
</reference>
<proteinExistence type="predicted"/>
<dbReference type="Proteomes" id="UP000813824">
    <property type="component" value="Unassembled WGS sequence"/>
</dbReference>
<comment type="caution">
    <text evidence="1">The sequence shown here is derived from an EMBL/GenBank/DDBJ whole genome shotgun (WGS) entry which is preliminary data.</text>
</comment>
<dbReference type="EMBL" id="JAEVFJ010000025">
    <property type="protein sequence ID" value="KAH8094652.1"/>
    <property type="molecule type" value="Genomic_DNA"/>
</dbReference>
<evidence type="ECO:0000313" key="1">
    <source>
        <dbReference type="EMBL" id="KAH8094652.1"/>
    </source>
</evidence>
<sequence>MSSGSKARSNVKKTMQKFKRIASGSGSISKEESSNTVVNVPPIPEDLVADITEHLSGDNQTLKACSRVSKTWSYHARKPLFRTLVVRPGPAPTNKRFTRFHNFIQSNPTIASCIKQLELASLNLDEPARNTNLAQVNTSLVHLLEKLPNLQRLILNNISLAGSPPEHGVTPFPLHSLKCINISSTTTQWFCMLQHIVCKELYIQMDPINDAPRAPLTSDTPAEDIPHLPITSLSLVGVDSPALQHAVVPLLEENSLQSLYAATYRTDQLHVVGAMIAKSERSLHSLHIDMSALRDRAAYLPNTWEQLKLKSCSALTSITITFHLGIYTGATFAILHTLLLHSPPSLKYLNVFLTLHRATSGDVEKPAIERNILGETCARIDSLVETSVKGLDSLVFDLRDHMNPYTLPYDAWMIITESMPQLHKKGVLKVHPRFKNALTSPPPSSNA</sequence>